<protein>
    <submittedName>
        <fullName evidence="1">Uncharacterized protein</fullName>
    </submittedName>
</protein>
<dbReference type="PATRIC" id="fig|1042209.11.peg.4502"/>
<dbReference type="RefSeq" id="WP_019692563.1">
    <property type="nucleotide sequence ID" value="NZ_AFOY02000015.1"/>
</dbReference>
<dbReference type="eggNOG" id="ENOG5032VUI">
    <property type="taxonomic scope" value="Bacteria"/>
</dbReference>
<accession>A0A010SM52</accession>
<comment type="caution">
    <text evidence="1">The sequence shown here is derived from an EMBL/GenBank/DDBJ whole genome shotgun (WGS) entry which is preliminary data.</text>
</comment>
<dbReference type="OrthoDB" id="6910659at2"/>
<evidence type="ECO:0000313" key="1">
    <source>
        <dbReference type="EMBL" id="EXF94040.1"/>
    </source>
</evidence>
<evidence type="ECO:0000313" key="2">
    <source>
        <dbReference type="Proteomes" id="UP000022611"/>
    </source>
</evidence>
<organism evidence="1 2">
    <name type="scientific">Pseudomonas fluorescens HK44</name>
    <dbReference type="NCBI Taxonomy" id="1042209"/>
    <lineage>
        <taxon>Bacteria</taxon>
        <taxon>Pseudomonadati</taxon>
        <taxon>Pseudomonadota</taxon>
        <taxon>Gammaproteobacteria</taxon>
        <taxon>Pseudomonadales</taxon>
        <taxon>Pseudomonadaceae</taxon>
        <taxon>Pseudomonas</taxon>
    </lineage>
</organism>
<dbReference type="AlphaFoldDB" id="A0A010SM52"/>
<dbReference type="Proteomes" id="UP000022611">
    <property type="component" value="Unassembled WGS sequence"/>
</dbReference>
<reference evidence="1 2" key="1">
    <citation type="journal article" date="2011" name="J. Bacteriol.">
        <title>Draft genome sequence of the polycyclic aromatic hydrocarbon-degrading, genetically engineered bioluminescent bioreporter Pseudomonas fluorescens HK44.</title>
        <authorList>
            <person name="Chauhan A."/>
            <person name="Layton A.C."/>
            <person name="Williams D.E."/>
            <person name="Smartt A.E."/>
            <person name="Ripp S."/>
            <person name="Karpinets T.V."/>
            <person name="Brown S.D."/>
            <person name="Sayler G.S."/>
        </authorList>
    </citation>
    <scope>NUCLEOTIDE SEQUENCE [LARGE SCALE GENOMIC DNA]</scope>
    <source>
        <strain evidence="1 2">HK44</strain>
    </source>
</reference>
<gene>
    <name evidence="1" type="ORF">HK44_010490</name>
</gene>
<dbReference type="HOGENOM" id="CLU_1021948_0_0_6"/>
<proteinExistence type="predicted"/>
<dbReference type="EMBL" id="AFOY02000015">
    <property type="protein sequence ID" value="EXF94040.1"/>
    <property type="molecule type" value="Genomic_DNA"/>
</dbReference>
<name>A0A010SM52_PSEFL</name>
<sequence>MWEKHPDTCAVVFDPVNEKVYEFRRSMLINQISRDADKIAKSFDALHSADLEKMSAIFAHCSAIWASGLLRAERDEDNLRKACAELLSNALNSMVGAAYMLRGGFVLQPGPVVRSAIETMAVALHLMQFPEDFQKYQEHKFESPRAVSSAKRVFPPFGHLYGLLSREFTHIGTLHKQFTPIREYTGTEESLQLNIQFLTAGIWMCYVSCELVFLDGVTEPRYWRELPEQVEGKTAYSYEPSDEERTWMADFLGLDNPVFGGND</sequence>